<accession>A0ACB9DLD0</accession>
<organism evidence="1 2">
    <name type="scientific">Arctium lappa</name>
    <name type="common">Greater burdock</name>
    <name type="synonym">Lappa major</name>
    <dbReference type="NCBI Taxonomy" id="4217"/>
    <lineage>
        <taxon>Eukaryota</taxon>
        <taxon>Viridiplantae</taxon>
        <taxon>Streptophyta</taxon>
        <taxon>Embryophyta</taxon>
        <taxon>Tracheophyta</taxon>
        <taxon>Spermatophyta</taxon>
        <taxon>Magnoliopsida</taxon>
        <taxon>eudicotyledons</taxon>
        <taxon>Gunneridae</taxon>
        <taxon>Pentapetalae</taxon>
        <taxon>asterids</taxon>
        <taxon>campanulids</taxon>
        <taxon>Asterales</taxon>
        <taxon>Asteraceae</taxon>
        <taxon>Carduoideae</taxon>
        <taxon>Cardueae</taxon>
        <taxon>Arctiinae</taxon>
        <taxon>Arctium</taxon>
    </lineage>
</organism>
<reference evidence="1 2" key="2">
    <citation type="journal article" date="2022" name="Mol. Ecol. Resour.">
        <title>The genomes of chicory, endive, great burdock and yacon provide insights into Asteraceae paleo-polyploidization history and plant inulin production.</title>
        <authorList>
            <person name="Fan W."/>
            <person name="Wang S."/>
            <person name="Wang H."/>
            <person name="Wang A."/>
            <person name="Jiang F."/>
            <person name="Liu H."/>
            <person name="Zhao H."/>
            <person name="Xu D."/>
            <person name="Zhang Y."/>
        </authorList>
    </citation>
    <scope>NUCLEOTIDE SEQUENCE [LARGE SCALE GENOMIC DNA]</scope>
    <source>
        <strain evidence="2">cv. Niubang</strain>
    </source>
</reference>
<evidence type="ECO:0000313" key="2">
    <source>
        <dbReference type="Proteomes" id="UP001055879"/>
    </source>
</evidence>
<sequence length="122" mass="13690">MIGLPIYTNPVPDSLIAFSTFSSVSSSFALKNVTRSNFELSVAEFKINRDENEDGDLDTDHYKVNPRDFFIPTQLLGLGKCKDSHDGIPRRKPEVDIHKWGEDVHSSWTTPVIGHLASTEED</sequence>
<keyword evidence="2" id="KW-1185">Reference proteome</keyword>
<dbReference type="EMBL" id="CM042049">
    <property type="protein sequence ID" value="KAI3747367.1"/>
    <property type="molecule type" value="Genomic_DNA"/>
</dbReference>
<name>A0ACB9DLD0_ARCLA</name>
<dbReference type="Proteomes" id="UP001055879">
    <property type="component" value="Linkage Group LG03"/>
</dbReference>
<evidence type="ECO:0000313" key="1">
    <source>
        <dbReference type="EMBL" id="KAI3747367.1"/>
    </source>
</evidence>
<gene>
    <name evidence="1" type="ORF">L6452_09821</name>
</gene>
<comment type="caution">
    <text evidence="1">The sequence shown here is derived from an EMBL/GenBank/DDBJ whole genome shotgun (WGS) entry which is preliminary data.</text>
</comment>
<proteinExistence type="predicted"/>
<reference evidence="2" key="1">
    <citation type="journal article" date="2022" name="Mol. Ecol. Resour.">
        <title>The genomes of chicory, endive, great burdock and yacon provide insights into Asteraceae palaeo-polyploidization history and plant inulin production.</title>
        <authorList>
            <person name="Fan W."/>
            <person name="Wang S."/>
            <person name="Wang H."/>
            <person name="Wang A."/>
            <person name="Jiang F."/>
            <person name="Liu H."/>
            <person name="Zhao H."/>
            <person name="Xu D."/>
            <person name="Zhang Y."/>
        </authorList>
    </citation>
    <scope>NUCLEOTIDE SEQUENCE [LARGE SCALE GENOMIC DNA]</scope>
    <source>
        <strain evidence="2">cv. Niubang</strain>
    </source>
</reference>
<protein>
    <submittedName>
        <fullName evidence="1">Uncharacterized protein</fullName>
    </submittedName>
</protein>